<reference evidence="7" key="2">
    <citation type="submission" date="2020-07" db="EMBL/GenBank/DDBJ databases">
        <authorList>
            <person name="Vera ALvarez R."/>
            <person name="Arias-Moreno D.M."/>
            <person name="Jimenez-Jacinto V."/>
            <person name="Jimenez-Bremont J.F."/>
            <person name="Swaminathan K."/>
            <person name="Moose S.P."/>
            <person name="Guerrero-Gonzalez M.L."/>
            <person name="Marino-Ramirez L."/>
            <person name="Landsman D."/>
            <person name="Rodriguez-Kessler M."/>
            <person name="Delgado-Sanchez P."/>
        </authorList>
    </citation>
    <scope>NUCLEOTIDE SEQUENCE</scope>
    <source>
        <tissue evidence="7">Cladode</tissue>
    </source>
</reference>
<evidence type="ECO:0000259" key="6">
    <source>
        <dbReference type="PROSITE" id="PS50811"/>
    </source>
</evidence>
<dbReference type="PANTHER" id="PTHR31429">
    <property type="entry name" value="WRKY TRANSCRIPTION FACTOR 36-RELATED"/>
    <property type="match status" value="1"/>
</dbReference>
<dbReference type="Pfam" id="PF03106">
    <property type="entry name" value="WRKY"/>
    <property type="match status" value="1"/>
</dbReference>
<evidence type="ECO:0000256" key="3">
    <source>
        <dbReference type="ARBA" id="ARBA00023125"/>
    </source>
</evidence>
<evidence type="ECO:0000256" key="1">
    <source>
        <dbReference type="ARBA" id="ARBA00004123"/>
    </source>
</evidence>
<dbReference type="AlphaFoldDB" id="A0A7C9EUQ3"/>
<dbReference type="PROSITE" id="PS50811">
    <property type="entry name" value="WRKY"/>
    <property type="match status" value="1"/>
</dbReference>
<dbReference type="GO" id="GO:0009751">
    <property type="term" value="P:response to salicylic acid"/>
    <property type="evidence" value="ECO:0007669"/>
    <property type="project" value="UniProtKB-ARBA"/>
</dbReference>
<dbReference type="FunFam" id="2.20.25.80:FF:000008">
    <property type="entry name" value="WRKY transcription factor 40"/>
    <property type="match status" value="1"/>
</dbReference>
<dbReference type="SMART" id="SM00774">
    <property type="entry name" value="WRKY"/>
    <property type="match status" value="1"/>
</dbReference>
<name>A0A7C9EUQ3_OPUST</name>
<dbReference type="SUPFAM" id="SSF118290">
    <property type="entry name" value="WRKY DNA-binding domain"/>
    <property type="match status" value="1"/>
</dbReference>
<dbReference type="EMBL" id="GISG01258742">
    <property type="protein sequence ID" value="MBA4673345.1"/>
    <property type="molecule type" value="Transcribed_RNA"/>
</dbReference>
<reference evidence="7" key="1">
    <citation type="journal article" date="2013" name="J. Plant Res.">
        <title>Effect of fungi and light on seed germination of three Opuntia species from semiarid lands of central Mexico.</title>
        <authorList>
            <person name="Delgado-Sanchez P."/>
            <person name="Jimenez-Bremont J.F."/>
            <person name="Guerrero-Gonzalez Mde L."/>
            <person name="Flores J."/>
        </authorList>
    </citation>
    <scope>NUCLEOTIDE SEQUENCE</scope>
    <source>
        <tissue evidence="7">Cladode</tissue>
    </source>
</reference>
<feature type="domain" description="WRKY" evidence="6">
    <location>
        <begin position="157"/>
        <end position="223"/>
    </location>
</feature>
<keyword evidence="5" id="KW-0539">Nucleus</keyword>
<dbReference type="GO" id="GO:0005634">
    <property type="term" value="C:nucleus"/>
    <property type="evidence" value="ECO:0007669"/>
    <property type="project" value="UniProtKB-SubCell"/>
</dbReference>
<proteinExistence type="predicted"/>
<dbReference type="GO" id="GO:0003700">
    <property type="term" value="F:DNA-binding transcription factor activity"/>
    <property type="evidence" value="ECO:0007669"/>
    <property type="project" value="InterPro"/>
</dbReference>
<keyword evidence="4" id="KW-0804">Transcription</keyword>
<dbReference type="InterPro" id="IPR036576">
    <property type="entry name" value="WRKY_dom_sf"/>
</dbReference>
<evidence type="ECO:0000313" key="7">
    <source>
        <dbReference type="EMBL" id="MBA4673345.1"/>
    </source>
</evidence>
<comment type="subcellular location">
    <subcellularLocation>
        <location evidence="1">Nucleus</location>
    </subcellularLocation>
</comment>
<accession>A0A7C9EUQ3</accession>
<sequence length="324" mass="36303">MESPTWVLDTSLGFNLNLNLSDSDLSKSDIENPSNNQVFNLERKKEEKQSGDLLAEELNKMSTENRKLTQLLAKMCENYSMLQAQLMIFISRSSKSELDDPNSRKRKAFSDGFELNGGIQGNIDESHVSYEESCKRAKLLYTKPKVLRTLVRTQKSDTSLVVKDGYQWRKYGQKVTKDNPSPRAYYKCANAPICPVKKKVQRSVDDPSILVATYEGEHNHAKPNSRDIDQVVLGSSHTIDPCSISDPSNVIQSSSSIPTITLDLINHHLSSNYQQQTDVDPEASQRLLVEQMASSLTRDPSFTSALAAAISGKMMQTTHVERLL</sequence>
<dbReference type="PANTHER" id="PTHR31429:SF76">
    <property type="entry name" value="WRKY FAMILY TRANSCRIPTION FACTOR-RELATED"/>
    <property type="match status" value="1"/>
</dbReference>
<keyword evidence="3" id="KW-0238">DNA-binding</keyword>
<protein>
    <recommendedName>
        <fullName evidence="6">WRKY domain-containing protein</fullName>
    </recommendedName>
</protein>
<dbReference type="Gene3D" id="2.20.25.80">
    <property type="entry name" value="WRKY domain"/>
    <property type="match status" value="1"/>
</dbReference>
<dbReference type="GO" id="GO:0050832">
    <property type="term" value="P:defense response to fungus"/>
    <property type="evidence" value="ECO:0007669"/>
    <property type="project" value="UniProtKB-ARBA"/>
</dbReference>
<keyword evidence="2" id="KW-0805">Transcription regulation</keyword>
<dbReference type="GO" id="GO:0043565">
    <property type="term" value="F:sequence-specific DNA binding"/>
    <property type="evidence" value="ECO:0007669"/>
    <property type="project" value="InterPro"/>
</dbReference>
<dbReference type="GO" id="GO:0031347">
    <property type="term" value="P:regulation of defense response"/>
    <property type="evidence" value="ECO:0007669"/>
    <property type="project" value="UniProtKB-ARBA"/>
</dbReference>
<dbReference type="GO" id="GO:0002237">
    <property type="term" value="P:response to molecule of bacterial origin"/>
    <property type="evidence" value="ECO:0007669"/>
    <property type="project" value="UniProtKB-ARBA"/>
</dbReference>
<dbReference type="InterPro" id="IPR003657">
    <property type="entry name" value="WRKY_dom"/>
</dbReference>
<evidence type="ECO:0000256" key="5">
    <source>
        <dbReference type="ARBA" id="ARBA00023242"/>
    </source>
</evidence>
<dbReference type="GO" id="GO:0042742">
    <property type="term" value="P:defense response to bacterium"/>
    <property type="evidence" value="ECO:0007669"/>
    <property type="project" value="UniProtKB-ARBA"/>
</dbReference>
<organism evidence="7">
    <name type="scientific">Opuntia streptacantha</name>
    <name type="common">Prickly pear cactus</name>
    <name type="synonym">Opuntia cardona</name>
    <dbReference type="NCBI Taxonomy" id="393608"/>
    <lineage>
        <taxon>Eukaryota</taxon>
        <taxon>Viridiplantae</taxon>
        <taxon>Streptophyta</taxon>
        <taxon>Embryophyta</taxon>
        <taxon>Tracheophyta</taxon>
        <taxon>Spermatophyta</taxon>
        <taxon>Magnoliopsida</taxon>
        <taxon>eudicotyledons</taxon>
        <taxon>Gunneridae</taxon>
        <taxon>Pentapetalae</taxon>
        <taxon>Caryophyllales</taxon>
        <taxon>Cactineae</taxon>
        <taxon>Cactaceae</taxon>
        <taxon>Opuntioideae</taxon>
        <taxon>Opuntia</taxon>
    </lineage>
</organism>
<evidence type="ECO:0000256" key="4">
    <source>
        <dbReference type="ARBA" id="ARBA00023163"/>
    </source>
</evidence>
<dbReference type="InterPro" id="IPR044810">
    <property type="entry name" value="WRKY_plant"/>
</dbReference>
<evidence type="ECO:0000256" key="2">
    <source>
        <dbReference type="ARBA" id="ARBA00023015"/>
    </source>
</evidence>